<protein>
    <submittedName>
        <fullName evidence="2">Uncharacterized protein</fullName>
    </submittedName>
</protein>
<proteinExistence type="predicted"/>
<evidence type="ECO:0000256" key="1">
    <source>
        <dbReference type="SAM" id="MobiDB-lite"/>
    </source>
</evidence>
<dbReference type="InParanoid" id="A0A2P5BCM2"/>
<sequence length="239" mass="26581">MVDIDEINKEYAIDKVAYDLLGDEVEWPDHLSTIKSVELTYKYSSLHKLAVHDLWPTAHLPTIARNFACLLFDIGTRVEVSLPQIVFQAIFDLHGGCKKTQRLIFPNMIYAIPQKQHPLRVSSEFIAPMLPLVNYRLKEKEVVEAVATPSSSKKKTSAKKSDAATTSATVATDSSSLPQTHISADLEALKKDQNKHNERLTAMEKVQHEILAKLTAVLSRPSVHTTAPAVLVLTILSTM</sequence>
<organism evidence="2 3">
    <name type="scientific">Trema orientale</name>
    <name type="common">Charcoal tree</name>
    <name type="synonym">Celtis orientalis</name>
    <dbReference type="NCBI Taxonomy" id="63057"/>
    <lineage>
        <taxon>Eukaryota</taxon>
        <taxon>Viridiplantae</taxon>
        <taxon>Streptophyta</taxon>
        <taxon>Embryophyta</taxon>
        <taxon>Tracheophyta</taxon>
        <taxon>Spermatophyta</taxon>
        <taxon>Magnoliopsida</taxon>
        <taxon>eudicotyledons</taxon>
        <taxon>Gunneridae</taxon>
        <taxon>Pentapetalae</taxon>
        <taxon>rosids</taxon>
        <taxon>fabids</taxon>
        <taxon>Rosales</taxon>
        <taxon>Cannabaceae</taxon>
        <taxon>Trema</taxon>
    </lineage>
</organism>
<dbReference type="EMBL" id="JXTC01000552">
    <property type="protein sequence ID" value="PON46516.1"/>
    <property type="molecule type" value="Genomic_DNA"/>
</dbReference>
<feature type="region of interest" description="Disordered" evidence="1">
    <location>
        <begin position="146"/>
        <end position="176"/>
    </location>
</feature>
<comment type="caution">
    <text evidence="2">The sequence shown here is derived from an EMBL/GenBank/DDBJ whole genome shotgun (WGS) entry which is preliminary data.</text>
</comment>
<name>A0A2P5BCM2_TREOI</name>
<accession>A0A2P5BCM2</accession>
<evidence type="ECO:0000313" key="3">
    <source>
        <dbReference type="Proteomes" id="UP000237000"/>
    </source>
</evidence>
<evidence type="ECO:0000313" key="2">
    <source>
        <dbReference type="EMBL" id="PON46516.1"/>
    </source>
</evidence>
<dbReference type="Proteomes" id="UP000237000">
    <property type="component" value="Unassembled WGS sequence"/>
</dbReference>
<keyword evidence="3" id="KW-1185">Reference proteome</keyword>
<reference evidence="3" key="1">
    <citation type="submission" date="2016-06" db="EMBL/GenBank/DDBJ databases">
        <title>Parallel loss of symbiosis genes in relatives of nitrogen-fixing non-legume Parasponia.</title>
        <authorList>
            <person name="Van Velzen R."/>
            <person name="Holmer R."/>
            <person name="Bu F."/>
            <person name="Rutten L."/>
            <person name="Van Zeijl A."/>
            <person name="Liu W."/>
            <person name="Santuari L."/>
            <person name="Cao Q."/>
            <person name="Sharma T."/>
            <person name="Shen D."/>
            <person name="Roswanjaya Y."/>
            <person name="Wardhani T."/>
            <person name="Kalhor M.S."/>
            <person name="Jansen J."/>
            <person name="Van den Hoogen J."/>
            <person name="Gungor B."/>
            <person name="Hartog M."/>
            <person name="Hontelez J."/>
            <person name="Verver J."/>
            <person name="Yang W.-C."/>
            <person name="Schijlen E."/>
            <person name="Repin R."/>
            <person name="Schilthuizen M."/>
            <person name="Schranz E."/>
            <person name="Heidstra R."/>
            <person name="Miyata K."/>
            <person name="Fedorova E."/>
            <person name="Kohlen W."/>
            <person name="Bisseling T."/>
            <person name="Smit S."/>
            <person name="Geurts R."/>
        </authorList>
    </citation>
    <scope>NUCLEOTIDE SEQUENCE [LARGE SCALE GENOMIC DNA]</scope>
    <source>
        <strain evidence="3">cv. RG33-2</strain>
    </source>
</reference>
<gene>
    <name evidence="2" type="ORF">TorRG33x02_325640</name>
</gene>
<dbReference type="AlphaFoldDB" id="A0A2P5BCM2"/>
<feature type="compositionally biased region" description="Low complexity" evidence="1">
    <location>
        <begin position="163"/>
        <end position="176"/>
    </location>
</feature>